<dbReference type="Pfam" id="PF05699">
    <property type="entry name" value="Dimer_Tnp_hAT"/>
    <property type="match status" value="1"/>
</dbReference>
<dbReference type="GO" id="GO:0046983">
    <property type="term" value="F:protein dimerization activity"/>
    <property type="evidence" value="ECO:0007669"/>
    <property type="project" value="InterPro"/>
</dbReference>
<comment type="caution">
    <text evidence="2">The sequence shown here is derived from an EMBL/GenBank/DDBJ whole genome shotgun (WGS) entry which is preliminary data.</text>
</comment>
<dbReference type="EMBL" id="CAJNOE010000626">
    <property type="protein sequence ID" value="CAF1292830.1"/>
    <property type="molecule type" value="Genomic_DNA"/>
</dbReference>
<organism evidence="2 3">
    <name type="scientific">Adineta steineri</name>
    <dbReference type="NCBI Taxonomy" id="433720"/>
    <lineage>
        <taxon>Eukaryota</taxon>
        <taxon>Metazoa</taxon>
        <taxon>Spiralia</taxon>
        <taxon>Gnathifera</taxon>
        <taxon>Rotifera</taxon>
        <taxon>Eurotatoria</taxon>
        <taxon>Bdelloidea</taxon>
        <taxon>Adinetida</taxon>
        <taxon>Adinetidae</taxon>
        <taxon>Adineta</taxon>
    </lineage>
</organism>
<dbReference type="Gene3D" id="1.10.10.1070">
    <property type="entry name" value="Zinc finger, BED domain-containing"/>
    <property type="match status" value="1"/>
</dbReference>
<dbReference type="InterPro" id="IPR008906">
    <property type="entry name" value="HATC_C_dom"/>
</dbReference>
<feature type="domain" description="HAT C-terminal dimerisation" evidence="1">
    <location>
        <begin position="222"/>
        <end position="266"/>
    </location>
</feature>
<evidence type="ECO:0000313" key="2">
    <source>
        <dbReference type="EMBL" id="CAF1292830.1"/>
    </source>
</evidence>
<reference evidence="2" key="1">
    <citation type="submission" date="2021-02" db="EMBL/GenBank/DDBJ databases">
        <authorList>
            <person name="Nowell W R."/>
        </authorList>
    </citation>
    <scope>NUCLEOTIDE SEQUENCE</scope>
</reference>
<name>A0A815CWQ0_9BILA</name>
<dbReference type="Proteomes" id="UP000663860">
    <property type="component" value="Unassembled WGS sequence"/>
</dbReference>
<sequence>MNTYLYNRLSGSKRFKQHADKCFPLVKAITSSSITFSSSKQTTLNNMGFTKGIKVTEDDVTKIKDLSVKRICGAIRYFSILDDSGFRNLAQEFVRLGVVYRIFDITSASRGEKTISRHTMISVDNLRKELSQCHKYVHEQLKIIRNAQSSSKTLQQTADPHPKRCKTADSIFARFGDDYSHGFRENDVECFGYESDGYGFSEKQFDEQDRYLVMQIDKLSVTDNSLDFCRSYLNQYPLLSKLAKHVYSILATSTNVERLFPSAGLLTKSTKNKY</sequence>
<proteinExistence type="predicted"/>
<gene>
    <name evidence="2" type="ORF">IZO911_LOCUS33612</name>
</gene>
<dbReference type="InterPro" id="IPR012337">
    <property type="entry name" value="RNaseH-like_sf"/>
</dbReference>
<dbReference type="SUPFAM" id="SSF140996">
    <property type="entry name" value="Hermes dimerisation domain"/>
    <property type="match status" value="1"/>
</dbReference>
<dbReference type="AlphaFoldDB" id="A0A815CWQ0"/>
<evidence type="ECO:0000313" key="3">
    <source>
        <dbReference type="Proteomes" id="UP000663860"/>
    </source>
</evidence>
<dbReference type="SUPFAM" id="SSF53098">
    <property type="entry name" value="Ribonuclease H-like"/>
    <property type="match status" value="1"/>
</dbReference>
<accession>A0A815CWQ0</accession>
<evidence type="ECO:0000259" key="1">
    <source>
        <dbReference type="Pfam" id="PF05699"/>
    </source>
</evidence>
<protein>
    <recommendedName>
        <fullName evidence="1">HAT C-terminal dimerisation domain-containing protein</fullName>
    </recommendedName>
</protein>